<sequence>MWMESSLQITTAGAASPSAHIMSGSFVRHGALRTLLPACQMFRCSACDAPSVIRVLKALSLDHNHTRKLLRGYAHSPLLILSDNRVYFKRRTSLQKTHELKPRTGVQLSPLRFFLTATSLHLSQLLFCQ</sequence>
<comment type="caution">
    <text evidence="1">The sequence shown here is derived from an EMBL/GenBank/DDBJ whole genome shotgun (WGS) entry which is preliminary data.</text>
</comment>
<accession>A0ABV0S5S3</accession>
<dbReference type="EMBL" id="JAHRIN010069146">
    <property type="protein sequence ID" value="MEQ2215925.1"/>
    <property type="molecule type" value="Genomic_DNA"/>
</dbReference>
<organism evidence="1 2">
    <name type="scientific">Xenoophorus captivus</name>
    <dbReference type="NCBI Taxonomy" id="1517983"/>
    <lineage>
        <taxon>Eukaryota</taxon>
        <taxon>Metazoa</taxon>
        <taxon>Chordata</taxon>
        <taxon>Craniata</taxon>
        <taxon>Vertebrata</taxon>
        <taxon>Euteleostomi</taxon>
        <taxon>Actinopterygii</taxon>
        <taxon>Neopterygii</taxon>
        <taxon>Teleostei</taxon>
        <taxon>Neoteleostei</taxon>
        <taxon>Acanthomorphata</taxon>
        <taxon>Ovalentaria</taxon>
        <taxon>Atherinomorphae</taxon>
        <taxon>Cyprinodontiformes</taxon>
        <taxon>Goodeidae</taxon>
        <taxon>Xenoophorus</taxon>
    </lineage>
</organism>
<reference evidence="1 2" key="1">
    <citation type="submission" date="2021-06" db="EMBL/GenBank/DDBJ databases">
        <authorList>
            <person name="Palmer J.M."/>
        </authorList>
    </citation>
    <scope>NUCLEOTIDE SEQUENCE [LARGE SCALE GENOMIC DNA]</scope>
    <source>
        <strain evidence="1 2">XC_2019</strain>
        <tissue evidence="1">Muscle</tissue>
    </source>
</reference>
<dbReference type="Proteomes" id="UP001434883">
    <property type="component" value="Unassembled WGS sequence"/>
</dbReference>
<name>A0ABV0S5S3_9TELE</name>
<protein>
    <submittedName>
        <fullName evidence="1">Uncharacterized protein</fullName>
    </submittedName>
</protein>
<keyword evidence="2" id="KW-1185">Reference proteome</keyword>
<gene>
    <name evidence="1" type="ORF">XENOCAPTIV_008019</name>
</gene>
<proteinExistence type="predicted"/>
<evidence type="ECO:0000313" key="2">
    <source>
        <dbReference type="Proteomes" id="UP001434883"/>
    </source>
</evidence>
<evidence type="ECO:0000313" key="1">
    <source>
        <dbReference type="EMBL" id="MEQ2215925.1"/>
    </source>
</evidence>